<organism evidence="7 8">
    <name type="scientific">Methylomarinovum caldicuralii</name>
    <dbReference type="NCBI Taxonomy" id="438856"/>
    <lineage>
        <taxon>Bacteria</taxon>
        <taxon>Pseudomonadati</taxon>
        <taxon>Pseudomonadota</taxon>
        <taxon>Gammaproteobacteria</taxon>
        <taxon>Methylococcales</taxon>
        <taxon>Methylothermaceae</taxon>
        <taxon>Methylomarinovum</taxon>
    </lineage>
</organism>
<dbReference type="EMBL" id="AP024714">
    <property type="protein sequence ID" value="BCX80919.1"/>
    <property type="molecule type" value="Genomic_DNA"/>
</dbReference>
<evidence type="ECO:0000256" key="1">
    <source>
        <dbReference type="ARBA" id="ARBA00004141"/>
    </source>
</evidence>
<dbReference type="RefSeq" id="WP_317705865.1">
    <property type="nucleotide sequence ID" value="NZ_AP024714.1"/>
</dbReference>
<dbReference type="GO" id="GO:0016020">
    <property type="term" value="C:membrane"/>
    <property type="evidence" value="ECO:0007669"/>
    <property type="project" value="UniProtKB-SubCell"/>
</dbReference>
<dbReference type="Proteomes" id="UP001321825">
    <property type="component" value="Chromosome"/>
</dbReference>
<dbReference type="EC" id="2.4.2.45" evidence="7"/>
<keyword evidence="4 6" id="KW-1133">Transmembrane helix</keyword>
<keyword evidence="8" id="KW-1185">Reference proteome</keyword>
<keyword evidence="7" id="KW-0808">Transferase</keyword>
<keyword evidence="7" id="KW-0328">Glycosyltransferase</keyword>
<dbReference type="PANTHER" id="PTHR42723:SF1">
    <property type="entry name" value="CHLOROPHYLL SYNTHASE, CHLOROPLASTIC"/>
    <property type="match status" value="1"/>
</dbReference>
<dbReference type="AlphaFoldDB" id="A0AAU9C1F5"/>
<dbReference type="KEGG" id="mcau:MIT9_P0497"/>
<sequence>MYFYILRLIRPHQWIKNGFVFIGVLFAKHWDVETLTLAGLAFLAFCAVSSAVYVVNDILDVEADRQHPVKKNRPLARGSISLTTAWLLASLLFALSLAIAWQVTEWVLGFIVAYALLNLAYSWRLKHIAVLDVFIIATGFMLRILAGTVGLGIPPSSWLLLCGLMLTLFLGFAKRRAELLAIEDLPGDRAMTRRVLDDYTPATIEQFMAISAACAILAYSLYTVSPETVSRHGTPNLIYTVPFVIYGILRYILILHTRDAGHDTARDLYSDPHILLTVTGWAVTTVSLLL</sequence>
<dbReference type="Pfam" id="PF01040">
    <property type="entry name" value="UbiA"/>
    <property type="match status" value="1"/>
</dbReference>
<reference evidence="8" key="1">
    <citation type="journal article" date="2024" name="Int. J. Syst. Evol. Microbiol.">
        <title>Methylomarinovum tepidoasis sp. nov., a moderately thermophilic methanotroph of the family Methylothermaceae isolated from a deep-sea hydrothermal field.</title>
        <authorList>
            <person name="Hirayama H."/>
            <person name="Takaki Y."/>
            <person name="Abe M."/>
            <person name="Miyazaki M."/>
            <person name="Uematsu K."/>
            <person name="Matsui Y."/>
            <person name="Takai K."/>
        </authorList>
    </citation>
    <scope>NUCLEOTIDE SEQUENCE [LARGE SCALE GENOMIC DNA]</scope>
    <source>
        <strain evidence="8">IT-9</strain>
    </source>
</reference>
<evidence type="ECO:0000256" key="5">
    <source>
        <dbReference type="ARBA" id="ARBA00023136"/>
    </source>
</evidence>
<protein>
    <submittedName>
        <fullName evidence="7">Decaprenyl-phosphate phosphoribosyltransferase</fullName>
        <ecNumber evidence="7">2.4.2.45</ecNumber>
    </submittedName>
</protein>
<dbReference type="InterPro" id="IPR044878">
    <property type="entry name" value="UbiA_sf"/>
</dbReference>
<evidence type="ECO:0000313" key="7">
    <source>
        <dbReference type="EMBL" id="BCX80919.1"/>
    </source>
</evidence>
<dbReference type="CDD" id="cd13963">
    <property type="entry name" value="PT_UbiA_2"/>
    <property type="match status" value="1"/>
</dbReference>
<evidence type="ECO:0000256" key="2">
    <source>
        <dbReference type="ARBA" id="ARBA00022475"/>
    </source>
</evidence>
<keyword evidence="5 6" id="KW-0472">Membrane</keyword>
<feature type="transmembrane region" description="Helical" evidence="6">
    <location>
        <begin position="207"/>
        <end position="225"/>
    </location>
</feature>
<feature type="transmembrane region" description="Helical" evidence="6">
    <location>
        <begin position="106"/>
        <end position="123"/>
    </location>
</feature>
<feature type="transmembrane region" description="Helical" evidence="6">
    <location>
        <begin position="36"/>
        <end position="59"/>
    </location>
</feature>
<feature type="transmembrane region" description="Helical" evidence="6">
    <location>
        <begin position="237"/>
        <end position="256"/>
    </location>
</feature>
<keyword evidence="2" id="KW-1003">Cell membrane</keyword>
<evidence type="ECO:0000256" key="6">
    <source>
        <dbReference type="SAM" id="Phobius"/>
    </source>
</evidence>
<evidence type="ECO:0000256" key="4">
    <source>
        <dbReference type="ARBA" id="ARBA00022989"/>
    </source>
</evidence>
<dbReference type="Gene3D" id="1.10.357.140">
    <property type="entry name" value="UbiA prenyltransferase"/>
    <property type="match status" value="1"/>
</dbReference>
<comment type="subcellular location">
    <subcellularLocation>
        <location evidence="1">Membrane</location>
        <topology evidence="1">Multi-pass membrane protein</topology>
    </subcellularLocation>
</comment>
<dbReference type="GO" id="GO:0016757">
    <property type="term" value="F:glycosyltransferase activity"/>
    <property type="evidence" value="ECO:0007669"/>
    <property type="project" value="UniProtKB-KW"/>
</dbReference>
<dbReference type="NCBIfam" id="NF008977">
    <property type="entry name" value="PRK12324.1-2"/>
    <property type="match status" value="1"/>
</dbReference>
<feature type="transmembrane region" description="Helical" evidence="6">
    <location>
        <begin position="80"/>
        <end position="100"/>
    </location>
</feature>
<proteinExistence type="predicted"/>
<evidence type="ECO:0000313" key="8">
    <source>
        <dbReference type="Proteomes" id="UP001321825"/>
    </source>
</evidence>
<dbReference type="InterPro" id="IPR050475">
    <property type="entry name" value="Prenyltransferase_related"/>
</dbReference>
<feature type="transmembrane region" description="Helical" evidence="6">
    <location>
        <begin position="157"/>
        <end position="173"/>
    </location>
</feature>
<name>A0AAU9C1F5_9GAMM</name>
<dbReference type="PANTHER" id="PTHR42723">
    <property type="entry name" value="CHLOROPHYLL SYNTHASE"/>
    <property type="match status" value="1"/>
</dbReference>
<accession>A0AAU9C1F5</accession>
<dbReference type="InterPro" id="IPR000537">
    <property type="entry name" value="UbiA_prenyltransferase"/>
</dbReference>
<dbReference type="GO" id="GO:0016765">
    <property type="term" value="F:transferase activity, transferring alkyl or aryl (other than methyl) groups"/>
    <property type="evidence" value="ECO:0007669"/>
    <property type="project" value="InterPro"/>
</dbReference>
<gene>
    <name evidence="7" type="ORF">MIT9_P0497</name>
</gene>
<keyword evidence="3 6" id="KW-0812">Transmembrane</keyword>
<evidence type="ECO:0000256" key="3">
    <source>
        <dbReference type="ARBA" id="ARBA00022692"/>
    </source>
</evidence>
<feature type="transmembrane region" description="Helical" evidence="6">
    <location>
        <begin position="130"/>
        <end position="151"/>
    </location>
</feature>